<reference evidence="3" key="1">
    <citation type="submission" date="2009-10" db="EMBL/GenBank/DDBJ databases">
        <title>Diversity of trophic interactions inside an arsenic-rich microbial ecosystem.</title>
        <authorList>
            <person name="Bertin P.N."/>
            <person name="Heinrich-Salmeron A."/>
            <person name="Pelletier E."/>
            <person name="Goulhen-Chollet F."/>
            <person name="Arsene-Ploetze F."/>
            <person name="Gallien S."/>
            <person name="Calteau A."/>
            <person name="Vallenet D."/>
            <person name="Casiot C."/>
            <person name="Chane-Woon-Ming B."/>
            <person name="Giloteaux L."/>
            <person name="Barakat M."/>
            <person name="Bonnefoy V."/>
            <person name="Bruneel O."/>
            <person name="Chandler M."/>
            <person name="Cleiss J."/>
            <person name="Duran R."/>
            <person name="Elbaz-Poulichet F."/>
            <person name="Fonknechten N."/>
            <person name="Lauga B."/>
            <person name="Mornico D."/>
            <person name="Ortet P."/>
            <person name="Schaeffer C."/>
            <person name="Siguier P."/>
            <person name="Alexander Thil Smith A."/>
            <person name="Van Dorsselaer A."/>
            <person name="Weissenbach J."/>
            <person name="Medigue C."/>
            <person name="Le Paslier D."/>
        </authorList>
    </citation>
    <scope>NUCLEOTIDE SEQUENCE</scope>
</reference>
<keyword evidence="1" id="KW-0560">Oxidoreductase</keyword>
<dbReference type="PANTHER" id="PTHR43485:SF1">
    <property type="entry name" value="FORMATE HYDROGENLYASE SUBUNIT 5-RELATED"/>
    <property type="match status" value="1"/>
</dbReference>
<dbReference type="SUPFAM" id="SSF56762">
    <property type="entry name" value="HydB/Nqo4-like"/>
    <property type="match status" value="1"/>
</dbReference>
<dbReference type="EMBL" id="CABO01000019">
    <property type="protein sequence ID" value="CBI01654.1"/>
    <property type="molecule type" value="Genomic_DNA"/>
</dbReference>
<dbReference type="Gene3D" id="1.10.645.10">
    <property type="entry name" value="Cytochrome-c3 Hydrogenase, chain B"/>
    <property type="match status" value="1"/>
</dbReference>
<evidence type="ECO:0000259" key="2">
    <source>
        <dbReference type="Pfam" id="PF00346"/>
    </source>
</evidence>
<protein>
    <submittedName>
        <fullName evidence="3">Putative NADH dehydrogenase</fullName>
    </submittedName>
</protein>
<feature type="domain" description="NADH-quinone oxidoreductase subunit D" evidence="2">
    <location>
        <begin position="231"/>
        <end position="384"/>
    </location>
</feature>
<proteinExistence type="predicted"/>
<sequence>MIAPSTLQATVQRRIDAGARLAWIFADRVGTDSILYYVIEENGKLQTLSGQVFDAVRSLAVRVPAAAWYEREISERWNVRFENLPPSRPLTTVVPAEQLRVVESSEVSTLLYGPVRSGIVESVRWVVETAGEDFISVYPSMWLKHRGLEARFVNVPIALAPYVAEHVSGASASSHAAAFCKATEMLLGVEAPERARAARAVLVEFERIHQHLDSLAKLAEDASLSVGSAQIFAAKERVHRLLCETTGNRFARGSICVGGTRFDVFERLRETCLRELDGLQKHASSAVDRLVSTQSFMDRLIGTGTISHGDATAVGGVGPTARGSGVSCDVRAGDGFLFTPLDFREALEGGGDAAARTLVRVAEIRRSFQLVRNALDADPGGPHRTSFGLSNGEAVARVESPQGELLYFVRIDSGAIARVAVRGASFANWPLFVPSLSGNIFTDFSFIEHSFGALQSEVDR</sequence>
<dbReference type="InterPro" id="IPR029014">
    <property type="entry name" value="NiFe-Hase_large"/>
</dbReference>
<evidence type="ECO:0000313" key="3">
    <source>
        <dbReference type="EMBL" id="CBI01654.1"/>
    </source>
</evidence>
<organism evidence="3">
    <name type="scientific">mine drainage metagenome</name>
    <dbReference type="NCBI Taxonomy" id="410659"/>
    <lineage>
        <taxon>unclassified sequences</taxon>
        <taxon>metagenomes</taxon>
        <taxon>ecological metagenomes</taxon>
    </lineage>
</organism>
<dbReference type="InterPro" id="IPR037232">
    <property type="entry name" value="NADH_quin_OxRdtase_su_C/D-like"/>
</dbReference>
<feature type="domain" description="NADH-quinone oxidoreductase subunit D" evidence="2">
    <location>
        <begin position="387"/>
        <end position="460"/>
    </location>
</feature>
<name>E6Q394_9ZZZZ</name>
<dbReference type="GO" id="GO:0016651">
    <property type="term" value="F:oxidoreductase activity, acting on NAD(P)H"/>
    <property type="evidence" value="ECO:0007669"/>
    <property type="project" value="InterPro"/>
</dbReference>
<dbReference type="InterPro" id="IPR001135">
    <property type="entry name" value="NADH_Q_OxRdtase_suD"/>
</dbReference>
<comment type="caution">
    <text evidence="3">The sequence shown here is derived from an EMBL/GenBank/DDBJ whole genome shotgun (WGS) entry which is preliminary data.</text>
</comment>
<dbReference type="Pfam" id="PF00346">
    <property type="entry name" value="Complex1_49kDa"/>
    <property type="match status" value="2"/>
</dbReference>
<dbReference type="InterPro" id="IPR052197">
    <property type="entry name" value="ComplexI_49kDa-like"/>
</dbReference>
<evidence type="ECO:0000256" key="1">
    <source>
        <dbReference type="ARBA" id="ARBA00023002"/>
    </source>
</evidence>
<accession>E6Q394</accession>
<dbReference type="SUPFAM" id="SSF143243">
    <property type="entry name" value="Nqo5-like"/>
    <property type="match status" value="1"/>
</dbReference>
<gene>
    <name evidence="3" type="ORF">CARN4_1975</name>
</gene>
<dbReference type="GO" id="GO:0048038">
    <property type="term" value="F:quinone binding"/>
    <property type="evidence" value="ECO:0007669"/>
    <property type="project" value="InterPro"/>
</dbReference>
<dbReference type="AlphaFoldDB" id="E6Q394"/>
<dbReference type="PANTHER" id="PTHR43485">
    <property type="entry name" value="HYDROGENASE-4 COMPONENT G"/>
    <property type="match status" value="1"/>
</dbReference>
<dbReference type="GO" id="GO:0051287">
    <property type="term" value="F:NAD binding"/>
    <property type="evidence" value="ECO:0007669"/>
    <property type="project" value="InterPro"/>
</dbReference>